<protein>
    <submittedName>
        <fullName evidence="4">Cd(II)/Pb(II)-responsive transcriptional regulator</fullName>
    </submittedName>
</protein>
<dbReference type="InterPro" id="IPR047057">
    <property type="entry name" value="MerR_fam"/>
</dbReference>
<dbReference type="SUPFAM" id="SSF46955">
    <property type="entry name" value="Putative DNA-binding domain"/>
    <property type="match status" value="1"/>
</dbReference>
<dbReference type="EMBL" id="CP034464">
    <property type="protein sequence ID" value="AZP14035.1"/>
    <property type="molecule type" value="Genomic_DNA"/>
</dbReference>
<reference evidence="4 5" key="1">
    <citation type="journal article" date="2011" name="Int. J. Syst. Evol. Microbiol.">
        <title>Description of Undibacterium oligocarboniphilum sp. nov., isolated from purified water, and Undibacterium pigrum strain CCUG 49012 as the type strain of Undibacterium parvum sp. nov., and emended descriptions of the genus Undibacterium and the species Undibacterium pigrum.</title>
        <authorList>
            <person name="Eder W."/>
            <person name="Wanner G."/>
            <person name="Ludwig W."/>
            <person name="Busse H.J."/>
            <person name="Ziemke-Kageler F."/>
            <person name="Lang E."/>
        </authorList>
    </citation>
    <scope>NUCLEOTIDE SEQUENCE [LARGE SCALE GENOMIC DNA]</scope>
    <source>
        <strain evidence="4 5">DSM 23061</strain>
    </source>
</reference>
<evidence type="ECO:0000313" key="4">
    <source>
        <dbReference type="EMBL" id="AZP14035.1"/>
    </source>
</evidence>
<dbReference type="Pfam" id="PF13411">
    <property type="entry name" value="MerR_1"/>
    <property type="match status" value="1"/>
</dbReference>
<dbReference type="GO" id="GO:0046872">
    <property type="term" value="F:metal ion binding"/>
    <property type="evidence" value="ECO:0007669"/>
    <property type="project" value="InterPro"/>
</dbReference>
<dbReference type="InterPro" id="IPR009061">
    <property type="entry name" value="DNA-bd_dom_put_sf"/>
</dbReference>
<dbReference type="SMART" id="SM00422">
    <property type="entry name" value="HTH_MERR"/>
    <property type="match status" value="1"/>
</dbReference>
<dbReference type="GO" id="GO:0003700">
    <property type="term" value="F:DNA-binding transcription factor activity"/>
    <property type="evidence" value="ECO:0007669"/>
    <property type="project" value="InterPro"/>
</dbReference>
<evidence type="ECO:0000256" key="2">
    <source>
        <dbReference type="SAM" id="Coils"/>
    </source>
</evidence>
<feature type="coiled-coil region" evidence="2">
    <location>
        <begin position="93"/>
        <end position="120"/>
    </location>
</feature>
<dbReference type="InterPro" id="IPR000551">
    <property type="entry name" value="MerR-type_HTH_dom"/>
</dbReference>
<dbReference type="PANTHER" id="PTHR30204:SF92">
    <property type="entry name" value="HTH-TYPE TRANSCRIPTIONAL REGULATOR ZNTR"/>
    <property type="match status" value="1"/>
</dbReference>
<evidence type="ECO:0000259" key="3">
    <source>
        <dbReference type="PROSITE" id="PS50937"/>
    </source>
</evidence>
<evidence type="ECO:0000313" key="5">
    <source>
        <dbReference type="Proteomes" id="UP000275663"/>
    </source>
</evidence>
<keyword evidence="5" id="KW-1185">Reference proteome</keyword>
<keyword evidence="1" id="KW-0238">DNA-binding</keyword>
<dbReference type="KEGG" id="upv:EJN92_19765"/>
<dbReference type="CDD" id="cd04784">
    <property type="entry name" value="HTH_CadR-PbrR"/>
    <property type="match status" value="1"/>
</dbReference>
<dbReference type="OrthoDB" id="9808480at2"/>
<gene>
    <name evidence="4" type="primary">cadR</name>
    <name evidence="4" type="ORF">EJN92_19765</name>
</gene>
<organism evidence="4 5">
    <name type="scientific">Undibacterium parvum</name>
    <dbReference type="NCBI Taxonomy" id="401471"/>
    <lineage>
        <taxon>Bacteria</taxon>
        <taxon>Pseudomonadati</taxon>
        <taxon>Pseudomonadota</taxon>
        <taxon>Betaproteobacteria</taxon>
        <taxon>Burkholderiales</taxon>
        <taxon>Oxalobacteraceae</taxon>
        <taxon>Undibacterium</taxon>
    </lineage>
</organism>
<dbReference type="NCBIfam" id="TIGR02047">
    <property type="entry name" value="CadR-PbrR"/>
    <property type="match status" value="1"/>
</dbReference>
<name>A0A3S9HPM9_9BURK</name>
<dbReference type="Gene3D" id="1.10.1660.10">
    <property type="match status" value="1"/>
</dbReference>
<dbReference type="RefSeq" id="WP_126129396.1">
    <property type="nucleotide sequence ID" value="NZ_CP034464.1"/>
</dbReference>
<sequence>MELKIGELAKRSGCLVETIRFYEKEGLLPQTVRSRGNFRLYGEGHAERLQFIRHCRSLDMTLDEIRDLLKFRDAPQDNCSEVNLLLDKHIGHVADRIKELKALEKQLKNLRSLCQTSEAGKDCGILQNLATTEGFEATNLGSHGGGCH</sequence>
<accession>A0A3S9HPM9</accession>
<dbReference type="GO" id="GO:0045893">
    <property type="term" value="P:positive regulation of DNA-templated transcription"/>
    <property type="evidence" value="ECO:0007669"/>
    <property type="project" value="InterPro"/>
</dbReference>
<dbReference type="PROSITE" id="PS50937">
    <property type="entry name" value="HTH_MERR_2"/>
    <property type="match status" value="1"/>
</dbReference>
<feature type="domain" description="HTH merR-type" evidence="3">
    <location>
        <begin position="1"/>
        <end position="71"/>
    </location>
</feature>
<evidence type="ECO:0000256" key="1">
    <source>
        <dbReference type="ARBA" id="ARBA00023125"/>
    </source>
</evidence>
<dbReference type="PRINTS" id="PR00040">
    <property type="entry name" value="HTHMERR"/>
</dbReference>
<dbReference type="Proteomes" id="UP000275663">
    <property type="component" value="Chromosome"/>
</dbReference>
<keyword evidence="2" id="KW-0175">Coiled coil</keyword>
<dbReference type="AlphaFoldDB" id="A0A3S9HPM9"/>
<proteinExistence type="predicted"/>
<dbReference type="InterPro" id="IPR011791">
    <property type="entry name" value="CadR-PbrR"/>
</dbReference>
<dbReference type="PANTHER" id="PTHR30204">
    <property type="entry name" value="REDOX-CYCLING DRUG-SENSING TRANSCRIPTIONAL ACTIVATOR SOXR"/>
    <property type="match status" value="1"/>
</dbReference>
<dbReference type="GO" id="GO:0003677">
    <property type="term" value="F:DNA binding"/>
    <property type="evidence" value="ECO:0007669"/>
    <property type="project" value="UniProtKB-KW"/>
</dbReference>